<organism evidence="2">
    <name type="scientific">uncultured Alphaproteobacteria bacterium</name>
    <dbReference type="NCBI Taxonomy" id="91750"/>
    <lineage>
        <taxon>Bacteria</taxon>
        <taxon>Pseudomonadati</taxon>
        <taxon>Pseudomonadota</taxon>
        <taxon>Alphaproteobacteria</taxon>
        <taxon>environmental samples</taxon>
    </lineage>
</organism>
<protein>
    <submittedName>
        <fullName evidence="2">Putative Outer membrane lipoprotein</fullName>
    </submittedName>
</protein>
<evidence type="ECO:0000256" key="1">
    <source>
        <dbReference type="SAM" id="SignalP"/>
    </source>
</evidence>
<keyword evidence="1" id="KW-0732">Signal</keyword>
<sequence length="153" mass="15221">MRFRYVPLMFAALAVAGCTSAPSASSYSRNQALQAQNVEKGRIVSMRDVQVEGTKSGVGSGAGAVAGGVAGSFIGGGWRSNVLGAVGGAVLGGIGGSAAEEAITSTTGTEFVVQLDNGRTIAVVQANDANLAPGDRVIVLQGGQTRVVPDGAR</sequence>
<reference evidence="2" key="1">
    <citation type="submission" date="2016-04" db="EMBL/GenBank/DDBJ databases">
        <authorList>
            <person name="Evans L.H."/>
            <person name="Alamgir A."/>
            <person name="Owens N."/>
            <person name="Weber N.D."/>
            <person name="Virtaneva K."/>
            <person name="Barbian K."/>
            <person name="Babar A."/>
            <person name="Rosenke K."/>
        </authorList>
    </citation>
    <scope>NUCLEOTIDE SEQUENCE</scope>
    <source>
        <strain evidence="2">86</strain>
    </source>
</reference>
<evidence type="ECO:0000313" key="2">
    <source>
        <dbReference type="EMBL" id="SBV94350.1"/>
    </source>
</evidence>
<dbReference type="AlphaFoldDB" id="A0A212J4G4"/>
<dbReference type="PROSITE" id="PS51257">
    <property type="entry name" value="PROKAR_LIPOPROTEIN"/>
    <property type="match status" value="1"/>
</dbReference>
<keyword evidence="2" id="KW-0449">Lipoprotein</keyword>
<feature type="signal peptide" evidence="1">
    <location>
        <begin position="1"/>
        <end position="23"/>
    </location>
</feature>
<feature type="chain" id="PRO_5012465396" evidence="1">
    <location>
        <begin position="24"/>
        <end position="153"/>
    </location>
</feature>
<name>A0A212J4G4_9PROT</name>
<dbReference type="EMBL" id="FLUO01000001">
    <property type="protein sequence ID" value="SBV94350.1"/>
    <property type="molecule type" value="Genomic_DNA"/>
</dbReference>
<gene>
    <name evidence="2" type="ORF">KL86APRO_10501</name>
</gene>
<proteinExistence type="predicted"/>
<accession>A0A212J4G4</accession>